<name>A0A0R1F2P3_9LACO</name>
<dbReference type="Gene3D" id="2.40.50.330">
    <property type="match status" value="1"/>
</dbReference>
<evidence type="ECO:0000259" key="2">
    <source>
        <dbReference type="PROSITE" id="PS50126"/>
    </source>
</evidence>
<dbReference type="Pfam" id="PF21191">
    <property type="entry name" value="CvfB_1st"/>
    <property type="match status" value="1"/>
</dbReference>
<dbReference type="Pfam" id="PF21543">
    <property type="entry name" value="CvfB_2nd"/>
    <property type="match status" value="1"/>
</dbReference>
<dbReference type="AlphaFoldDB" id="A0A0R1F2P3"/>
<dbReference type="Pfam" id="PF17783">
    <property type="entry name" value="WHD_CvfB"/>
    <property type="match status" value="1"/>
</dbReference>
<gene>
    <name evidence="3" type="ORF">FD22_GL001388</name>
</gene>
<dbReference type="SUPFAM" id="SSF50249">
    <property type="entry name" value="Nucleic acid-binding proteins"/>
    <property type="match status" value="1"/>
</dbReference>
<dbReference type="PANTHER" id="PTHR37296:SF1">
    <property type="entry name" value="CONSERVED VIRULENCE FACTOR B"/>
    <property type="match status" value="1"/>
</dbReference>
<dbReference type="RefSeq" id="WP_010009990.1">
    <property type="nucleotide sequence ID" value="NZ_AZCN01000037.1"/>
</dbReference>
<dbReference type="InterPro" id="IPR040764">
    <property type="entry name" value="CvfB_WH"/>
</dbReference>
<proteinExistence type="inferred from homology"/>
<dbReference type="Pfam" id="PF13509">
    <property type="entry name" value="S1_2"/>
    <property type="match status" value="1"/>
</dbReference>
<dbReference type="InterPro" id="IPR048588">
    <property type="entry name" value="CvfB_S1_2nd"/>
</dbReference>
<dbReference type="InterPro" id="IPR014464">
    <property type="entry name" value="CvfB_fam"/>
</dbReference>
<dbReference type="PROSITE" id="PS50126">
    <property type="entry name" value="S1"/>
    <property type="match status" value="1"/>
</dbReference>
<dbReference type="InterPro" id="IPR048587">
    <property type="entry name" value="CvfB_S1_3rd"/>
</dbReference>
<evidence type="ECO:0000313" key="4">
    <source>
        <dbReference type="Proteomes" id="UP000051181"/>
    </source>
</evidence>
<dbReference type="Gene3D" id="1.10.10.10">
    <property type="entry name" value="Winged helix-like DNA-binding domain superfamily/Winged helix DNA-binding domain"/>
    <property type="match status" value="1"/>
</dbReference>
<comment type="similarity">
    <text evidence="1">Belongs to the CvfB family.</text>
</comment>
<dbReference type="SMART" id="SM00316">
    <property type="entry name" value="S1"/>
    <property type="match status" value="1"/>
</dbReference>
<dbReference type="InterPro" id="IPR012340">
    <property type="entry name" value="NA-bd_OB-fold"/>
</dbReference>
<organism evidence="3 4">
    <name type="scientific">Loigolactobacillus coryniformis subsp. coryniformis KCTC 3167 = DSM 20001</name>
    <dbReference type="NCBI Taxonomy" id="913848"/>
    <lineage>
        <taxon>Bacteria</taxon>
        <taxon>Bacillati</taxon>
        <taxon>Bacillota</taxon>
        <taxon>Bacilli</taxon>
        <taxon>Lactobacillales</taxon>
        <taxon>Lactobacillaceae</taxon>
        <taxon>Loigolactobacillus</taxon>
    </lineage>
</organism>
<dbReference type="GO" id="GO:0003676">
    <property type="term" value="F:nucleic acid binding"/>
    <property type="evidence" value="ECO:0007669"/>
    <property type="project" value="InterPro"/>
</dbReference>
<dbReference type="Gene3D" id="2.40.50.140">
    <property type="entry name" value="Nucleic acid-binding proteins"/>
    <property type="match status" value="2"/>
</dbReference>
<evidence type="ECO:0000313" key="3">
    <source>
        <dbReference type="EMBL" id="KRK16079.1"/>
    </source>
</evidence>
<protein>
    <recommendedName>
        <fullName evidence="2">S1 motif domain-containing protein</fullName>
    </recommendedName>
</protein>
<dbReference type="PIRSF" id="PIRSF012524">
    <property type="entry name" value="YitL_S1"/>
    <property type="match status" value="1"/>
</dbReference>
<dbReference type="InterPro" id="IPR039566">
    <property type="entry name" value="CvfB_S1_st"/>
</dbReference>
<evidence type="ECO:0000256" key="1">
    <source>
        <dbReference type="PIRNR" id="PIRNR012524"/>
    </source>
</evidence>
<dbReference type="InterPro" id="IPR003029">
    <property type="entry name" value="S1_domain"/>
</dbReference>
<feature type="domain" description="S1 motif" evidence="2">
    <location>
        <begin position="156"/>
        <end position="216"/>
    </location>
</feature>
<comment type="caution">
    <text evidence="3">The sequence shown here is derived from an EMBL/GenBank/DDBJ whole genome shotgun (WGS) entry which is preliminary data.</text>
</comment>
<dbReference type="Proteomes" id="UP000051181">
    <property type="component" value="Unassembled WGS sequence"/>
</dbReference>
<accession>A0A0R1F2P3</accession>
<sequence>MAVNQAIGQKISVTVTDENQDYYFAQRDGFTYRVAKSEFTKEHKVTDAITGFAYENENHELQITTKIPRVQIGRFDFVPVVAVRHDLGVFVDIGLPNKDVVVSLDELPTMKQLWPARGDYLLVSLTVDNKGRLWGDLADEDRFQQMAKKAEASLKNTNVVGTIYRLKVVGSYVFTSEHYLGFIHPSERDAEPRLGQHVKARVIGVRPDGILNLSLRPRAYEAIGDDAQMILAVLLHQPEGKMPYTDKSSPEDIKQYFGISKGQFKRALGHLMKAGVIKQIAGETILVEQNEE</sequence>
<dbReference type="PATRIC" id="fig|913848.6.peg.1426"/>
<dbReference type="eggNOG" id="COG2996">
    <property type="taxonomic scope" value="Bacteria"/>
</dbReference>
<reference evidence="3 4" key="1">
    <citation type="journal article" date="2015" name="Genome Announc.">
        <title>Expanding the biotechnology potential of lactobacilli through comparative genomics of 213 strains and associated genera.</title>
        <authorList>
            <person name="Sun Z."/>
            <person name="Harris H.M."/>
            <person name="McCann A."/>
            <person name="Guo C."/>
            <person name="Argimon S."/>
            <person name="Zhang W."/>
            <person name="Yang X."/>
            <person name="Jeffery I.B."/>
            <person name="Cooney J.C."/>
            <person name="Kagawa T.F."/>
            <person name="Liu W."/>
            <person name="Song Y."/>
            <person name="Salvetti E."/>
            <person name="Wrobel A."/>
            <person name="Rasinkangas P."/>
            <person name="Parkhill J."/>
            <person name="Rea M.C."/>
            <person name="O'Sullivan O."/>
            <person name="Ritari J."/>
            <person name="Douillard F.P."/>
            <person name="Paul Ross R."/>
            <person name="Yang R."/>
            <person name="Briner A.E."/>
            <person name="Felis G.E."/>
            <person name="de Vos W.M."/>
            <person name="Barrangou R."/>
            <person name="Klaenhammer T.R."/>
            <person name="Caufield P.W."/>
            <person name="Cui Y."/>
            <person name="Zhang H."/>
            <person name="O'Toole P.W."/>
        </authorList>
    </citation>
    <scope>NUCLEOTIDE SEQUENCE [LARGE SCALE GENOMIC DNA]</scope>
    <source>
        <strain evidence="3 4">DSM 20001</strain>
    </source>
</reference>
<dbReference type="PANTHER" id="PTHR37296">
    <property type="entry name" value="CONSERVED VIRULENCE FACTOR B"/>
    <property type="match status" value="1"/>
</dbReference>
<dbReference type="GeneID" id="65917081"/>
<dbReference type="EMBL" id="AZCN01000037">
    <property type="protein sequence ID" value="KRK16079.1"/>
    <property type="molecule type" value="Genomic_DNA"/>
</dbReference>
<dbReference type="InterPro" id="IPR036388">
    <property type="entry name" value="WH-like_DNA-bd_sf"/>
</dbReference>